<dbReference type="OrthoDB" id="272985at2759"/>
<dbReference type="InterPro" id="IPR049163">
    <property type="entry name" value="Pif1-like_2B_dom"/>
</dbReference>
<dbReference type="EMBL" id="BGZK01000778">
    <property type="protein sequence ID" value="GBP60079.1"/>
    <property type="molecule type" value="Genomic_DNA"/>
</dbReference>
<reference evidence="2 3" key="1">
    <citation type="journal article" date="2019" name="Commun. Biol.">
        <title>The bagworm genome reveals a unique fibroin gene that provides high tensile strength.</title>
        <authorList>
            <person name="Kono N."/>
            <person name="Nakamura H."/>
            <person name="Ohtoshi R."/>
            <person name="Tomita M."/>
            <person name="Numata K."/>
            <person name="Arakawa K."/>
        </authorList>
    </citation>
    <scope>NUCLEOTIDE SEQUENCE [LARGE SCALE GENOMIC DNA]</scope>
</reference>
<dbReference type="PANTHER" id="PTHR10492:SF57">
    <property type="entry name" value="ATP-DEPENDENT DNA HELICASE"/>
    <property type="match status" value="1"/>
</dbReference>
<feature type="domain" description="DNA helicase Pif1-like 2B" evidence="1">
    <location>
        <begin position="144"/>
        <end position="186"/>
    </location>
</feature>
<dbReference type="Pfam" id="PF21530">
    <property type="entry name" value="Pif1_2B_dom"/>
    <property type="match status" value="1"/>
</dbReference>
<dbReference type="STRING" id="151549.A0A4C1XCH6"/>
<evidence type="ECO:0000313" key="3">
    <source>
        <dbReference type="Proteomes" id="UP000299102"/>
    </source>
</evidence>
<evidence type="ECO:0000259" key="1">
    <source>
        <dbReference type="Pfam" id="PF21530"/>
    </source>
</evidence>
<accession>A0A4C1XCH6</accession>
<name>A0A4C1XCH6_EUMVA</name>
<dbReference type="PANTHER" id="PTHR10492">
    <property type="match status" value="1"/>
</dbReference>
<gene>
    <name evidence="2" type="ORF">EVAR_7072_1</name>
</gene>
<evidence type="ECO:0000313" key="2">
    <source>
        <dbReference type="EMBL" id="GBP60079.1"/>
    </source>
</evidence>
<dbReference type="AlphaFoldDB" id="A0A4C1XCH6"/>
<protein>
    <recommendedName>
        <fullName evidence="1">DNA helicase Pif1-like 2B domain-containing protein</fullName>
    </recommendedName>
</protein>
<keyword evidence="3" id="KW-1185">Reference proteome</keyword>
<comment type="caution">
    <text evidence="2">The sequence shown here is derived from an EMBL/GenBank/DDBJ whole genome shotgun (WGS) entry which is preliminary data.</text>
</comment>
<organism evidence="2 3">
    <name type="scientific">Eumeta variegata</name>
    <name type="common">Bagworm moth</name>
    <name type="synonym">Eumeta japonica</name>
    <dbReference type="NCBI Taxonomy" id="151549"/>
    <lineage>
        <taxon>Eukaryota</taxon>
        <taxon>Metazoa</taxon>
        <taxon>Ecdysozoa</taxon>
        <taxon>Arthropoda</taxon>
        <taxon>Hexapoda</taxon>
        <taxon>Insecta</taxon>
        <taxon>Pterygota</taxon>
        <taxon>Neoptera</taxon>
        <taxon>Endopterygota</taxon>
        <taxon>Lepidoptera</taxon>
        <taxon>Glossata</taxon>
        <taxon>Ditrysia</taxon>
        <taxon>Tineoidea</taxon>
        <taxon>Psychidae</taxon>
        <taxon>Oiketicinae</taxon>
        <taxon>Eumeta</taxon>
    </lineage>
</organism>
<dbReference type="Proteomes" id="UP000299102">
    <property type="component" value="Unassembled WGS sequence"/>
</dbReference>
<sequence>MQVQGPHARLDRGSSRRAIRVRELNNGRGRRDVTVLLLRFETFSKQLLDIGDGKVTIDENGCIKLPIDFFTIINSQDALIDQIFPNVHTHKTRVAGRKNNFSSKKCGHQRIESQDTTIVARVLVSYKSIDKICDATEAVNYPTEFLISLDLPGTPPHNLQLKVGSPVILLRNLNPSLLCNGARLVIKN</sequence>
<proteinExistence type="predicted"/>